<evidence type="ECO:0000313" key="2">
    <source>
        <dbReference type="Proteomes" id="UP001186944"/>
    </source>
</evidence>
<gene>
    <name evidence="1" type="ORF">FSP39_013783</name>
</gene>
<accession>A0AA88XSV5</accession>
<dbReference type="EMBL" id="VSWD01000011">
    <property type="protein sequence ID" value="KAK3088037.1"/>
    <property type="molecule type" value="Genomic_DNA"/>
</dbReference>
<dbReference type="Proteomes" id="UP001186944">
    <property type="component" value="Unassembled WGS sequence"/>
</dbReference>
<organism evidence="1 2">
    <name type="scientific">Pinctada imbricata</name>
    <name type="common">Atlantic pearl-oyster</name>
    <name type="synonym">Pinctada martensii</name>
    <dbReference type="NCBI Taxonomy" id="66713"/>
    <lineage>
        <taxon>Eukaryota</taxon>
        <taxon>Metazoa</taxon>
        <taxon>Spiralia</taxon>
        <taxon>Lophotrochozoa</taxon>
        <taxon>Mollusca</taxon>
        <taxon>Bivalvia</taxon>
        <taxon>Autobranchia</taxon>
        <taxon>Pteriomorphia</taxon>
        <taxon>Pterioida</taxon>
        <taxon>Pterioidea</taxon>
        <taxon>Pteriidae</taxon>
        <taxon>Pinctada</taxon>
    </lineage>
</organism>
<dbReference type="AlphaFoldDB" id="A0AA88XSV5"/>
<dbReference type="Gene3D" id="3.30.70.1820">
    <property type="entry name" value="L1 transposable element, RRM domain"/>
    <property type="match status" value="1"/>
</dbReference>
<reference evidence="1" key="1">
    <citation type="submission" date="2019-08" db="EMBL/GenBank/DDBJ databases">
        <title>The improved chromosome-level genome for the pearl oyster Pinctada fucata martensii using PacBio sequencing and Hi-C.</title>
        <authorList>
            <person name="Zheng Z."/>
        </authorList>
    </citation>
    <scope>NUCLEOTIDE SEQUENCE</scope>
    <source>
        <strain evidence="1">ZZ-2019</strain>
        <tissue evidence="1">Adductor muscle</tissue>
    </source>
</reference>
<protein>
    <submittedName>
        <fullName evidence="1">Uncharacterized protein</fullName>
    </submittedName>
</protein>
<comment type="caution">
    <text evidence="1">The sequence shown here is derived from an EMBL/GenBank/DDBJ whole genome shotgun (WGS) entry which is preliminary data.</text>
</comment>
<proteinExistence type="predicted"/>
<sequence length="229" mass="26797">MECSKSEYEVLVEKYKNKDIAECFASMHMSFNHEIETVKGEMKAIDTRVVELENFGQHANAVLESIHKEVVPGIDSKIDEERKERLKLELWGRKWNLVFRGIQGSKDETPRATEKVIREYFANTLKLPSDTAESILLQAVHRLPGGKQTHRNVIVRFSNLIDRDEILERARRLPPRSGTSVVPDLPPEIAERRAKLLKKRWSMSEIERQKYKFTYKKEYLFVDLVLKRT</sequence>
<keyword evidence="2" id="KW-1185">Reference proteome</keyword>
<evidence type="ECO:0000313" key="1">
    <source>
        <dbReference type="EMBL" id="KAK3088037.1"/>
    </source>
</evidence>
<name>A0AA88XSV5_PINIB</name>